<accession>A0ABP3KTY3</accession>
<evidence type="ECO:0000259" key="1">
    <source>
        <dbReference type="Pfam" id="PF00685"/>
    </source>
</evidence>
<dbReference type="SUPFAM" id="SSF52540">
    <property type="entry name" value="P-loop containing nucleoside triphosphate hydrolases"/>
    <property type="match status" value="1"/>
</dbReference>
<dbReference type="Gene3D" id="3.40.50.300">
    <property type="entry name" value="P-loop containing nucleotide triphosphate hydrolases"/>
    <property type="match status" value="1"/>
</dbReference>
<name>A0ABP3KTY3_9BACI</name>
<organism evidence="2 3">
    <name type="scientific">Salinibacillus aidingensis</name>
    <dbReference type="NCBI Taxonomy" id="237684"/>
    <lineage>
        <taxon>Bacteria</taxon>
        <taxon>Bacillati</taxon>
        <taxon>Bacillota</taxon>
        <taxon>Bacilli</taxon>
        <taxon>Bacillales</taxon>
        <taxon>Bacillaceae</taxon>
        <taxon>Salinibacillus</taxon>
    </lineage>
</organism>
<gene>
    <name evidence="2" type="ORF">GCM10008986_10620</name>
</gene>
<dbReference type="EMBL" id="BAAADO010000002">
    <property type="protein sequence ID" value="GAA0487051.1"/>
    <property type="molecule type" value="Genomic_DNA"/>
</dbReference>
<dbReference type="Proteomes" id="UP001500880">
    <property type="component" value="Unassembled WGS sequence"/>
</dbReference>
<protein>
    <recommendedName>
        <fullName evidence="1">Sulfotransferase domain-containing protein</fullName>
    </recommendedName>
</protein>
<dbReference type="Pfam" id="PF00685">
    <property type="entry name" value="Sulfotransfer_1"/>
    <property type="match status" value="1"/>
</dbReference>
<evidence type="ECO:0000313" key="2">
    <source>
        <dbReference type="EMBL" id="GAA0487051.1"/>
    </source>
</evidence>
<proteinExistence type="predicted"/>
<keyword evidence="3" id="KW-1185">Reference proteome</keyword>
<comment type="caution">
    <text evidence="2">The sequence shown here is derived from an EMBL/GenBank/DDBJ whole genome shotgun (WGS) entry which is preliminary data.</text>
</comment>
<dbReference type="InterPro" id="IPR000863">
    <property type="entry name" value="Sulfotransferase_dom"/>
</dbReference>
<dbReference type="RefSeq" id="WP_343838436.1">
    <property type="nucleotide sequence ID" value="NZ_BAAADO010000002.1"/>
</dbReference>
<sequence>MKNLLRKIYHIPRNIERQKLNKQATINPSPLFVLGNQKSGTSAIGALLAELTNKSVTIDLVGIYEPNQTKLHKQEITFPEFVKKNKYDFSKEIIKEPSLTFLYDDIKSYFETNTNVFIVRDPRDNLRSILNRVDLPGNVEDLAETFPTEWKKAPVNWKRVIDSRWLGMPGDNYIEWMAYRWLKCIEIYEQNKEDFILIKYEDFIADKEGSIKKLAEQLDLPVLNDISSKVDIQYQPAGNRKVNKKEFFGEKNLKRIEDICGTKMKEYGYEF</sequence>
<dbReference type="InterPro" id="IPR027417">
    <property type="entry name" value="P-loop_NTPase"/>
</dbReference>
<reference evidence="3" key="1">
    <citation type="journal article" date="2019" name="Int. J. Syst. Evol. Microbiol.">
        <title>The Global Catalogue of Microorganisms (GCM) 10K type strain sequencing project: providing services to taxonomists for standard genome sequencing and annotation.</title>
        <authorList>
            <consortium name="The Broad Institute Genomics Platform"/>
            <consortium name="The Broad Institute Genome Sequencing Center for Infectious Disease"/>
            <person name="Wu L."/>
            <person name="Ma J."/>
        </authorList>
    </citation>
    <scope>NUCLEOTIDE SEQUENCE [LARGE SCALE GENOMIC DNA]</scope>
    <source>
        <strain evidence="3">JCM 12389</strain>
    </source>
</reference>
<feature type="domain" description="Sulfotransferase" evidence="1">
    <location>
        <begin position="30"/>
        <end position="231"/>
    </location>
</feature>
<evidence type="ECO:0000313" key="3">
    <source>
        <dbReference type="Proteomes" id="UP001500880"/>
    </source>
</evidence>